<dbReference type="NCBIfam" id="TIGR04294">
    <property type="entry name" value="pre_pil_HX9DG"/>
    <property type="match status" value="1"/>
</dbReference>
<evidence type="ECO:0000313" key="3">
    <source>
        <dbReference type="Proteomes" id="UP000609651"/>
    </source>
</evidence>
<name>A0ABX1VFI9_9PLAN</name>
<gene>
    <name evidence="2" type="ORF">LzC2_21120</name>
</gene>
<accession>A0ABX1VFI9</accession>
<feature type="domain" description="DUF1559" evidence="1">
    <location>
        <begin position="30"/>
        <end position="315"/>
    </location>
</feature>
<dbReference type="InterPro" id="IPR012902">
    <property type="entry name" value="N_methyl_site"/>
</dbReference>
<protein>
    <recommendedName>
        <fullName evidence="1">DUF1559 domain-containing protein</fullName>
    </recommendedName>
</protein>
<organism evidence="2 3">
    <name type="scientific">Alienimonas chondri</name>
    <dbReference type="NCBI Taxonomy" id="2681879"/>
    <lineage>
        <taxon>Bacteria</taxon>
        <taxon>Pseudomonadati</taxon>
        <taxon>Planctomycetota</taxon>
        <taxon>Planctomycetia</taxon>
        <taxon>Planctomycetales</taxon>
        <taxon>Planctomycetaceae</taxon>
        <taxon>Alienimonas</taxon>
    </lineage>
</organism>
<evidence type="ECO:0000313" key="2">
    <source>
        <dbReference type="EMBL" id="NNJ26033.1"/>
    </source>
</evidence>
<dbReference type="EMBL" id="WTPX01000059">
    <property type="protein sequence ID" value="NNJ26033.1"/>
    <property type="molecule type" value="Genomic_DNA"/>
</dbReference>
<dbReference type="InterPro" id="IPR027558">
    <property type="entry name" value="Pre_pil_HX9DG_C"/>
</dbReference>
<dbReference type="PANTHER" id="PTHR30093:SF2">
    <property type="entry name" value="TYPE II SECRETION SYSTEM PROTEIN H"/>
    <property type="match status" value="1"/>
</dbReference>
<reference evidence="2 3" key="1">
    <citation type="journal article" date="2020" name="Syst. Appl. Microbiol.">
        <title>Alienimonas chondri sp. nov., a novel planctomycete isolated from the biofilm of the red alga Chondrus crispus.</title>
        <authorList>
            <person name="Vitorino I."/>
            <person name="Albuquerque L."/>
            <person name="Wiegand S."/>
            <person name="Kallscheuer N."/>
            <person name="da Costa M.S."/>
            <person name="Lobo-da-Cunha A."/>
            <person name="Jogler C."/>
            <person name="Lage O.M."/>
        </authorList>
    </citation>
    <scope>NUCLEOTIDE SEQUENCE [LARGE SCALE GENOMIC DNA]</scope>
    <source>
        <strain evidence="2 3">LzC2</strain>
    </source>
</reference>
<dbReference type="Pfam" id="PF07963">
    <property type="entry name" value="N_methyl"/>
    <property type="match status" value="1"/>
</dbReference>
<proteinExistence type="predicted"/>
<dbReference type="PROSITE" id="PS00409">
    <property type="entry name" value="PROKAR_NTER_METHYL"/>
    <property type="match status" value="1"/>
</dbReference>
<keyword evidence="3" id="KW-1185">Reference proteome</keyword>
<dbReference type="InterPro" id="IPR045584">
    <property type="entry name" value="Pilin-like"/>
</dbReference>
<dbReference type="Proteomes" id="UP000609651">
    <property type="component" value="Unassembled WGS sequence"/>
</dbReference>
<dbReference type="InterPro" id="IPR011453">
    <property type="entry name" value="DUF1559"/>
</dbReference>
<dbReference type="RefSeq" id="WP_171186644.1">
    <property type="nucleotide sequence ID" value="NZ_WTPX01000059.1"/>
</dbReference>
<comment type="caution">
    <text evidence="2">The sequence shown here is derived from an EMBL/GenBank/DDBJ whole genome shotgun (WGS) entry which is preliminary data.</text>
</comment>
<dbReference type="PANTHER" id="PTHR30093">
    <property type="entry name" value="GENERAL SECRETION PATHWAY PROTEIN G"/>
    <property type="match status" value="1"/>
</dbReference>
<dbReference type="NCBIfam" id="TIGR02532">
    <property type="entry name" value="IV_pilin_GFxxxE"/>
    <property type="match status" value="1"/>
</dbReference>
<evidence type="ECO:0000259" key="1">
    <source>
        <dbReference type="Pfam" id="PF07596"/>
    </source>
</evidence>
<sequence>MERRGFTLIELLVVIAIIAILVSLLLPAVQQAREAARRSQCQNNLKQLGLAMHNYHGTYKSLPIGNGGGTGASWAANRRASGFPSLTPYLDQTPLWTRIKAERTGRGATWNGPYNVQITTLLCPSDGVPHTDTLSSGDTNYGLCYGDNGRTHFNTSAQHRRGAFAHRVVRGFRDLKDGTTTTVLAAEIGPRWDGSRAFGGLCVANLGSEIFNDVQQYCIEAVSDPQAPGFYREGVQFDWNGAGNVNNFRGGRYASGPLFAGVNTVIAPNGPSCAVNSDAHTGGGMILTAGSPHAGGAQVVMGDGSVQFVSETVDTGDLSWDMSANGNKIDGASPYGVWGALGSVNGGETNAGDAF</sequence>
<dbReference type="Gene3D" id="3.30.700.10">
    <property type="entry name" value="Glycoprotein, Type 4 Pilin"/>
    <property type="match status" value="1"/>
</dbReference>
<dbReference type="SUPFAM" id="SSF54523">
    <property type="entry name" value="Pili subunits"/>
    <property type="match status" value="1"/>
</dbReference>
<dbReference type="Pfam" id="PF07596">
    <property type="entry name" value="SBP_bac_10"/>
    <property type="match status" value="1"/>
</dbReference>